<dbReference type="EMBL" id="JBHRZG010000022">
    <property type="protein sequence ID" value="MFC3834124.1"/>
    <property type="molecule type" value="Genomic_DNA"/>
</dbReference>
<accession>A0ABV7ZAQ2</accession>
<evidence type="ECO:0000313" key="2">
    <source>
        <dbReference type="Proteomes" id="UP001595803"/>
    </source>
</evidence>
<organism evidence="1 2">
    <name type="scientific">Deinococcus rufus</name>
    <dbReference type="NCBI Taxonomy" id="2136097"/>
    <lineage>
        <taxon>Bacteria</taxon>
        <taxon>Thermotogati</taxon>
        <taxon>Deinococcota</taxon>
        <taxon>Deinococci</taxon>
        <taxon>Deinococcales</taxon>
        <taxon>Deinococcaceae</taxon>
        <taxon>Deinococcus</taxon>
    </lineage>
</organism>
<reference evidence="2" key="1">
    <citation type="journal article" date="2019" name="Int. J. Syst. Evol. Microbiol.">
        <title>The Global Catalogue of Microorganisms (GCM) 10K type strain sequencing project: providing services to taxonomists for standard genome sequencing and annotation.</title>
        <authorList>
            <consortium name="The Broad Institute Genomics Platform"/>
            <consortium name="The Broad Institute Genome Sequencing Center for Infectious Disease"/>
            <person name="Wu L."/>
            <person name="Ma J."/>
        </authorList>
    </citation>
    <scope>NUCLEOTIDE SEQUENCE [LARGE SCALE GENOMIC DNA]</scope>
    <source>
        <strain evidence="2">CCTCC AB 2017081</strain>
    </source>
</reference>
<keyword evidence="2" id="KW-1185">Reference proteome</keyword>
<evidence type="ECO:0000313" key="1">
    <source>
        <dbReference type="EMBL" id="MFC3834124.1"/>
    </source>
</evidence>
<dbReference type="Proteomes" id="UP001595803">
    <property type="component" value="Unassembled WGS sequence"/>
</dbReference>
<dbReference type="RefSeq" id="WP_380102502.1">
    <property type="nucleotide sequence ID" value="NZ_JBHRZG010000022.1"/>
</dbReference>
<proteinExistence type="predicted"/>
<sequence>MTIGFAAGHDSTALGALLGDDDVLYRAAQGLLCLRATPGRSQRVVPMVVRRAGRWEVLGRLGQTLRVPPLALGLDAELDQVAHLRTAAGRPLGVESLYGGAILDVDLIYEVGGDAVAALTIPVGAVARALNDRDRARTRPTWRWPWDRTAFQDEQQAERSVRAALTALRHAAADVQLTRRPNGASGQEALSHAR</sequence>
<name>A0ABV7ZAQ2_9DEIO</name>
<gene>
    <name evidence="1" type="ORF">ACFOSB_14805</name>
</gene>
<comment type="caution">
    <text evidence="1">The sequence shown here is derived from an EMBL/GenBank/DDBJ whole genome shotgun (WGS) entry which is preliminary data.</text>
</comment>
<protein>
    <submittedName>
        <fullName evidence="1">Uncharacterized protein</fullName>
    </submittedName>
</protein>